<gene>
    <name evidence="1" type="ORF">OWV82_022173</name>
</gene>
<sequence>MAAQFPPKFNDDEHFVPSDFLFDPHLRLHHQNQNQHHNVRRQRLPCMNELADHFTALSLLQRGQIPHNFGLERFKTPVQRVPVSVRPQFTGRFGASGGRELGQRIHERGAGSFSSGVKSGYDSQFLKPTPAQLQSYMKERANRVLQRQQNRLLQQNRILPYQGSGYGSNGGFLREYGGTGVFHPRINNYTTSVSTASVAKKQSMGDRQKIQATQQRNSMKKSAVVLSKQEEYHLPPDIGLPRDWTY</sequence>
<evidence type="ECO:0000313" key="2">
    <source>
        <dbReference type="Proteomes" id="UP001164539"/>
    </source>
</evidence>
<organism evidence="1 2">
    <name type="scientific">Melia azedarach</name>
    <name type="common">Chinaberry tree</name>
    <dbReference type="NCBI Taxonomy" id="155640"/>
    <lineage>
        <taxon>Eukaryota</taxon>
        <taxon>Viridiplantae</taxon>
        <taxon>Streptophyta</taxon>
        <taxon>Embryophyta</taxon>
        <taxon>Tracheophyta</taxon>
        <taxon>Spermatophyta</taxon>
        <taxon>Magnoliopsida</taxon>
        <taxon>eudicotyledons</taxon>
        <taxon>Gunneridae</taxon>
        <taxon>Pentapetalae</taxon>
        <taxon>rosids</taxon>
        <taxon>malvids</taxon>
        <taxon>Sapindales</taxon>
        <taxon>Meliaceae</taxon>
        <taxon>Melia</taxon>
    </lineage>
</organism>
<keyword evidence="2" id="KW-1185">Reference proteome</keyword>
<dbReference type="EMBL" id="CM051405">
    <property type="protein sequence ID" value="KAJ4705390.1"/>
    <property type="molecule type" value="Genomic_DNA"/>
</dbReference>
<protein>
    <submittedName>
        <fullName evidence="1">Embryo sac development arrest 12</fullName>
    </submittedName>
</protein>
<dbReference type="Proteomes" id="UP001164539">
    <property type="component" value="Chromosome 12"/>
</dbReference>
<reference evidence="1 2" key="1">
    <citation type="journal article" date="2023" name="Science">
        <title>Complex scaffold remodeling in plant triterpene biosynthesis.</title>
        <authorList>
            <person name="De La Pena R."/>
            <person name="Hodgson H."/>
            <person name="Liu J.C."/>
            <person name="Stephenson M.J."/>
            <person name="Martin A.C."/>
            <person name="Owen C."/>
            <person name="Harkess A."/>
            <person name="Leebens-Mack J."/>
            <person name="Jimenez L.E."/>
            <person name="Osbourn A."/>
            <person name="Sattely E.S."/>
        </authorList>
    </citation>
    <scope>NUCLEOTIDE SEQUENCE [LARGE SCALE GENOMIC DNA]</scope>
    <source>
        <strain evidence="2">cv. JPN11</strain>
        <tissue evidence="1">Leaf</tissue>
    </source>
</reference>
<evidence type="ECO:0000313" key="1">
    <source>
        <dbReference type="EMBL" id="KAJ4705390.1"/>
    </source>
</evidence>
<name>A0ACC1X5D4_MELAZ</name>
<accession>A0ACC1X5D4</accession>
<proteinExistence type="predicted"/>
<comment type="caution">
    <text evidence="1">The sequence shown here is derived from an EMBL/GenBank/DDBJ whole genome shotgun (WGS) entry which is preliminary data.</text>
</comment>